<dbReference type="OrthoDB" id="1201645at2"/>
<proteinExistence type="predicted"/>
<reference evidence="1 2" key="1">
    <citation type="submission" date="2019-08" db="EMBL/GenBank/DDBJ databases">
        <title>Genomes of Subsaximicrobium wynnwilliamsii strains.</title>
        <authorList>
            <person name="Bowman J.P."/>
        </authorList>
    </citation>
    <scope>NUCLEOTIDE SEQUENCE [LARGE SCALE GENOMIC DNA]</scope>
    <source>
        <strain evidence="1 2">2-80-2</strain>
    </source>
</reference>
<organism evidence="1 2">
    <name type="scientific">Subsaximicrobium wynnwilliamsii</name>
    <dbReference type="NCBI Taxonomy" id="291179"/>
    <lineage>
        <taxon>Bacteria</taxon>
        <taxon>Pseudomonadati</taxon>
        <taxon>Bacteroidota</taxon>
        <taxon>Flavobacteriia</taxon>
        <taxon>Flavobacteriales</taxon>
        <taxon>Flavobacteriaceae</taxon>
        <taxon>Subsaximicrobium</taxon>
    </lineage>
</organism>
<evidence type="ECO:0000313" key="1">
    <source>
        <dbReference type="EMBL" id="TXD86760.1"/>
    </source>
</evidence>
<name>A0A5C6ZB35_9FLAO</name>
<dbReference type="AlphaFoldDB" id="A0A5C6ZB35"/>
<dbReference type="Proteomes" id="UP000321578">
    <property type="component" value="Unassembled WGS sequence"/>
</dbReference>
<accession>A0A5C6ZB35</accession>
<protein>
    <submittedName>
        <fullName evidence="1">Uncharacterized protein</fullName>
    </submittedName>
</protein>
<gene>
    <name evidence="1" type="ORF">ESY86_19320</name>
</gene>
<keyword evidence="2" id="KW-1185">Reference proteome</keyword>
<sequence>MKFGLNKLKSVFGAKSATEEVAHEVNTDAIIDEIKNVPFGVSENNVLYAGLNELGGYYFFQTVVVGSFRIKTKKGATLKVIGTNFEMTLRGDMDEFESEAAGVPNRYVTNIDFQIDEKDTAKLEKSMLQQLTLNCKKQQLVFKVLETMDEEE</sequence>
<comment type="caution">
    <text evidence="1">The sequence shown here is derived from an EMBL/GenBank/DDBJ whole genome shotgun (WGS) entry which is preliminary data.</text>
</comment>
<dbReference type="EMBL" id="VORO01000039">
    <property type="protein sequence ID" value="TXD86760.1"/>
    <property type="molecule type" value="Genomic_DNA"/>
</dbReference>
<dbReference type="RefSeq" id="WP_147088356.1">
    <property type="nucleotide sequence ID" value="NZ_VORM01000039.1"/>
</dbReference>
<evidence type="ECO:0000313" key="2">
    <source>
        <dbReference type="Proteomes" id="UP000321578"/>
    </source>
</evidence>